<evidence type="ECO:0000313" key="3">
    <source>
        <dbReference type="Proteomes" id="UP000189911"/>
    </source>
</evidence>
<dbReference type="InterPro" id="IPR001453">
    <property type="entry name" value="MoaB/Mog_dom"/>
</dbReference>
<dbReference type="GO" id="GO:0047884">
    <property type="term" value="F:FAD diphosphatase activity"/>
    <property type="evidence" value="ECO:0007669"/>
    <property type="project" value="TreeGrafter"/>
</dbReference>
<dbReference type="GO" id="GO:0042726">
    <property type="term" value="P:flavin-containing compound metabolic process"/>
    <property type="evidence" value="ECO:0007669"/>
    <property type="project" value="TreeGrafter"/>
</dbReference>
<sequence>MILLNEYNRVLRFKSNSRCSWMLPRFIHTSVSRVNTKMPLVKAACLIIGDEVLNGKITDTNSRFFAQYCYGLGIQLREIVTIGDQKDQISQTVKRLSAENDFIITSGGIGPTHDDITYESIASGFDLHCELDQECQDRMRKISKPEQRHDAESLKDFYRMATLPKGPEVHNHYVLDELWVPIVSIRNKVYILPGIPQLFERLLHAFEPTLKRIYQISEQNPHLYQRYFVKTAKSESQISAFLRELQGRCTPVSREIKIGSYPHYGMGFNTVSILGLKEHDLFLKELVKEAVQRLNGTTITAEMEQKYSDSRL</sequence>
<evidence type="ECO:0000313" key="2">
    <source>
        <dbReference type="EMBL" id="SCU93210.1"/>
    </source>
</evidence>
<dbReference type="SUPFAM" id="SSF53218">
    <property type="entry name" value="Molybdenum cofactor biosynthesis proteins"/>
    <property type="match status" value="1"/>
</dbReference>
<dbReference type="CDD" id="cd00885">
    <property type="entry name" value="cinA"/>
    <property type="match status" value="1"/>
</dbReference>
<dbReference type="Pfam" id="PF00994">
    <property type="entry name" value="MoCF_biosynth"/>
    <property type="match status" value="1"/>
</dbReference>
<name>A0A1G4JQX3_9SACH</name>
<dbReference type="OrthoDB" id="448496at2759"/>
<dbReference type="SMART" id="SM00852">
    <property type="entry name" value="MoCF_biosynth"/>
    <property type="match status" value="1"/>
</dbReference>
<keyword evidence="3" id="KW-1185">Reference proteome</keyword>
<evidence type="ECO:0000259" key="1">
    <source>
        <dbReference type="SMART" id="SM00852"/>
    </source>
</evidence>
<dbReference type="EMBL" id="LT598451">
    <property type="protein sequence ID" value="SCU93210.1"/>
    <property type="molecule type" value="Genomic_DNA"/>
</dbReference>
<dbReference type="Proteomes" id="UP000189911">
    <property type="component" value="Chromosome E"/>
</dbReference>
<feature type="domain" description="MoaB/Mog" evidence="1">
    <location>
        <begin position="44"/>
        <end position="213"/>
    </location>
</feature>
<organism evidence="2 3">
    <name type="scientific">Lachancea nothofagi CBS 11611</name>
    <dbReference type="NCBI Taxonomy" id="1266666"/>
    <lineage>
        <taxon>Eukaryota</taxon>
        <taxon>Fungi</taxon>
        <taxon>Dikarya</taxon>
        <taxon>Ascomycota</taxon>
        <taxon>Saccharomycotina</taxon>
        <taxon>Saccharomycetes</taxon>
        <taxon>Saccharomycetales</taxon>
        <taxon>Saccharomycetaceae</taxon>
        <taxon>Lachancea</taxon>
    </lineage>
</organism>
<dbReference type="Gene3D" id="3.40.980.10">
    <property type="entry name" value="MoaB/Mog-like domain"/>
    <property type="match status" value="1"/>
</dbReference>
<dbReference type="InterPro" id="IPR036425">
    <property type="entry name" value="MoaB/Mog-like_dom_sf"/>
</dbReference>
<reference evidence="3" key="1">
    <citation type="submission" date="2016-03" db="EMBL/GenBank/DDBJ databases">
        <authorList>
            <person name="Devillers Hugo."/>
        </authorList>
    </citation>
    <scope>NUCLEOTIDE SEQUENCE [LARGE SCALE GENOMIC DNA]</scope>
</reference>
<dbReference type="PANTHER" id="PTHR47675">
    <property type="entry name" value="MOLYBDOPTERIN BINDING DOMAIN PROTEIN (AFU_ORTHOLOGUE AFUA_5G11210)"/>
    <property type="match status" value="1"/>
</dbReference>
<protein>
    <submittedName>
        <fullName evidence="2">LANO_0E03290g1_1</fullName>
    </submittedName>
</protein>
<dbReference type="AlphaFoldDB" id="A0A1G4JQX3"/>
<accession>A0A1G4JQX3</accession>
<gene>
    <name evidence="2" type="ORF">LANO_0E03290G</name>
</gene>
<dbReference type="PANTHER" id="PTHR47675:SF1">
    <property type="entry name" value="MOLYBDOPTERIN BINDING DOMAIN PROTEIN (AFU_ORTHOLOGUE AFUA_5G11210)"/>
    <property type="match status" value="1"/>
</dbReference>
<proteinExistence type="predicted"/>